<dbReference type="EMBL" id="AFBN01000096">
    <property type="protein sequence ID" value="EGF51995.1"/>
    <property type="molecule type" value="Genomic_DNA"/>
</dbReference>
<organism evidence="2 3">
    <name type="scientific">Bacteroides fluxus YIT 12057</name>
    <dbReference type="NCBI Taxonomy" id="763034"/>
    <lineage>
        <taxon>Bacteria</taxon>
        <taxon>Pseudomonadati</taxon>
        <taxon>Bacteroidota</taxon>
        <taxon>Bacteroidia</taxon>
        <taxon>Bacteroidales</taxon>
        <taxon>Bacteroidaceae</taxon>
        <taxon>Bacteroides</taxon>
    </lineage>
</organism>
<name>F3PWR6_9BACE</name>
<evidence type="ECO:0008006" key="4">
    <source>
        <dbReference type="Google" id="ProtNLM"/>
    </source>
</evidence>
<feature type="chain" id="PRO_5003301882" description="Nuclear transport factor 2 family protein" evidence="1">
    <location>
        <begin position="24"/>
        <end position="331"/>
    </location>
</feature>
<evidence type="ECO:0000313" key="3">
    <source>
        <dbReference type="Proteomes" id="UP000003416"/>
    </source>
</evidence>
<dbReference type="Proteomes" id="UP000003416">
    <property type="component" value="Unassembled WGS sequence"/>
</dbReference>
<evidence type="ECO:0000256" key="1">
    <source>
        <dbReference type="SAM" id="SignalP"/>
    </source>
</evidence>
<keyword evidence="1" id="KW-0732">Signal</keyword>
<keyword evidence="3" id="KW-1185">Reference proteome</keyword>
<protein>
    <recommendedName>
        <fullName evidence="4">Nuclear transport factor 2 family protein</fullName>
    </recommendedName>
</protein>
<feature type="signal peptide" evidence="1">
    <location>
        <begin position="1"/>
        <end position="23"/>
    </location>
</feature>
<proteinExistence type="predicted"/>
<reference evidence="2 3" key="1">
    <citation type="submission" date="2011-02" db="EMBL/GenBank/DDBJ databases">
        <authorList>
            <person name="Weinstock G."/>
            <person name="Sodergren E."/>
            <person name="Clifton S."/>
            <person name="Fulton L."/>
            <person name="Fulton B."/>
            <person name="Courtney L."/>
            <person name="Fronick C."/>
            <person name="Harrison M."/>
            <person name="Strong C."/>
            <person name="Farmer C."/>
            <person name="Delahaunty K."/>
            <person name="Markovic C."/>
            <person name="Hall O."/>
            <person name="Minx P."/>
            <person name="Tomlinson C."/>
            <person name="Mitreva M."/>
            <person name="Hou S."/>
            <person name="Chen J."/>
            <person name="Wollam A."/>
            <person name="Pepin K.H."/>
            <person name="Johnson M."/>
            <person name="Bhonagiri V."/>
            <person name="Zhang X."/>
            <person name="Suruliraj S."/>
            <person name="Warren W."/>
            <person name="Chinwalla A."/>
            <person name="Mardis E.R."/>
            <person name="Wilson R.K."/>
        </authorList>
    </citation>
    <scope>NUCLEOTIDE SEQUENCE [LARGE SCALE GENOMIC DNA]</scope>
    <source>
        <strain evidence="2 3">YIT 12057</strain>
    </source>
</reference>
<sequence>MKPIFIRLSVLVFALLMAVPGSAQYTTEFFATEISDTNAREAISRSLSALLTEFNNAQGNHRPLQLENIAITPEAKGDLLKLWKDCPFRCAETEVVESAGKNSGGDYQLRNIPLIMMPVEGESKDVSWKKYQEGVFTVSPQGTVTGFHLAIDASLYIKVMGSAAAVEDFVQRQLILEYVERFRNSYNLKDINFLQQIFSDDALIITGKVITTVKSDVNRMSINNKKVVYSKQTKKEYLTKLERIFRANKRINVLFDDIKVMRHPAKPNFYGVTLKQGYSSDHYSDEGYLFLLWDFTNPDAPQIHVRTWQPDKIGDVTMPEDEIFSVDDFDI</sequence>
<dbReference type="RefSeq" id="WP_009126423.1">
    <property type="nucleotide sequence ID" value="NZ_GL882689.1"/>
</dbReference>
<dbReference type="STRING" id="763034.HMPREF9446_03203"/>
<gene>
    <name evidence="2" type="ORF">HMPREF9446_03203</name>
</gene>
<dbReference type="HOGENOM" id="CLU_851670_0_0_10"/>
<dbReference type="eggNOG" id="ENOG502Z8SF">
    <property type="taxonomic scope" value="Bacteria"/>
</dbReference>
<dbReference type="AlphaFoldDB" id="F3PWR6"/>
<evidence type="ECO:0000313" key="2">
    <source>
        <dbReference type="EMBL" id="EGF51995.1"/>
    </source>
</evidence>
<comment type="caution">
    <text evidence="2">The sequence shown here is derived from an EMBL/GenBank/DDBJ whole genome shotgun (WGS) entry which is preliminary data.</text>
</comment>
<dbReference type="GeneID" id="86050607"/>
<accession>F3PWR6</accession>